<evidence type="ECO:0000256" key="1">
    <source>
        <dbReference type="ARBA" id="ARBA00000900"/>
    </source>
</evidence>
<feature type="zinc finger region" description="C3H1-type" evidence="6">
    <location>
        <begin position="109"/>
        <end position="136"/>
    </location>
</feature>
<dbReference type="InParanoid" id="H9H937"/>
<feature type="region of interest" description="Disordered" evidence="7">
    <location>
        <begin position="89"/>
        <end position="108"/>
    </location>
</feature>
<dbReference type="EC" id="2.3.2.27" evidence="2"/>
<dbReference type="HOGENOM" id="CLU_040815_0_1_1"/>
<comment type="catalytic activity">
    <reaction evidence="1">
        <text>S-ubiquitinyl-[E2 ubiquitin-conjugating enzyme]-L-cysteine + [acceptor protein]-L-lysine = [E2 ubiquitin-conjugating enzyme]-L-cysteine + N(6)-ubiquitinyl-[acceptor protein]-L-lysine.</text>
        <dbReference type="EC" id="2.3.2.27"/>
    </reaction>
</comment>
<dbReference type="GO" id="GO:0008270">
    <property type="term" value="F:zinc ion binding"/>
    <property type="evidence" value="ECO:0007669"/>
    <property type="project" value="UniProtKB-KW"/>
</dbReference>
<evidence type="ECO:0000256" key="5">
    <source>
        <dbReference type="ARBA" id="ARBA00022833"/>
    </source>
</evidence>
<keyword evidence="4 6" id="KW-0863">Zinc-finger</keyword>
<evidence type="ECO:0000313" key="9">
    <source>
        <dbReference type="Ensembl" id="ENSMODP00000027317.2"/>
    </source>
</evidence>
<dbReference type="GeneTree" id="ENSGT00950000183077"/>
<evidence type="ECO:0000259" key="8">
    <source>
        <dbReference type="PROSITE" id="PS50103"/>
    </source>
</evidence>
<evidence type="ECO:0000256" key="6">
    <source>
        <dbReference type="PROSITE-ProRule" id="PRU00723"/>
    </source>
</evidence>
<dbReference type="GO" id="GO:0000209">
    <property type="term" value="P:protein polyubiquitination"/>
    <property type="evidence" value="ECO:0007669"/>
    <property type="project" value="InterPro"/>
</dbReference>
<accession>H9H937</accession>
<keyword evidence="10" id="KW-1185">Reference proteome</keyword>
<evidence type="ECO:0000256" key="4">
    <source>
        <dbReference type="ARBA" id="ARBA00022771"/>
    </source>
</evidence>
<dbReference type="InterPro" id="IPR000571">
    <property type="entry name" value="Znf_CCCH"/>
</dbReference>
<dbReference type="InterPro" id="IPR036855">
    <property type="entry name" value="Znf_CCCH_sf"/>
</dbReference>
<dbReference type="SMART" id="SM00356">
    <property type="entry name" value="ZnF_C3H1"/>
    <property type="match status" value="1"/>
</dbReference>
<evidence type="ECO:0000256" key="2">
    <source>
        <dbReference type="ARBA" id="ARBA00012483"/>
    </source>
</evidence>
<feature type="region of interest" description="Disordered" evidence="7">
    <location>
        <begin position="245"/>
        <end position="275"/>
    </location>
</feature>
<dbReference type="Proteomes" id="UP000002280">
    <property type="component" value="Unplaced"/>
</dbReference>
<dbReference type="AlphaFoldDB" id="H9H937"/>
<dbReference type="PANTHER" id="PTHR11224">
    <property type="entry name" value="MAKORIN-RELATED"/>
    <property type="match status" value="1"/>
</dbReference>
<evidence type="ECO:0000256" key="3">
    <source>
        <dbReference type="ARBA" id="ARBA00022723"/>
    </source>
</evidence>
<dbReference type="Gene3D" id="4.10.1000.10">
    <property type="entry name" value="Zinc finger, CCCH-type"/>
    <property type="match status" value="1"/>
</dbReference>
<feature type="compositionally biased region" description="Basic and acidic residues" evidence="7">
    <location>
        <begin position="93"/>
        <end position="108"/>
    </location>
</feature>
<name>H9H937_MONDO</name>
<dbReference type="SUPFAM" id="SSF90229">
    <property type="entry name" value="CCCH zinc finger"/>
    <property type="match status" value="1"/>
</dbReference>
<feature type="compositionally biased region" description="Pro residues" evidence="7">
    <location>
        <begin position="167"/>
        <end position="176"/>
    </location>
</feature>
<feature type="region of interest" description="Disordered" evidence="7">
    <location>
        <begin position="155"/>
        <end position="176"/>
    </location>
</feature>
<dbReference type="Bgee" id="ENSMODG00000022796">
    <property type="expression patterns" value="Expressed in spermatid and 8 other cell types or tissues"/>
</dbReference>
<evidence type="ECO:0000256" key="7">
    <source>
        <dbReference type="SAM" id="MobiDB-lite"/>
    </source>
</evidence>
<reference evidence="9" key="1">
    <citation type="journal article" date="2007" name="Nature">
        <title>Genome of the marsupial Monodelphis domestica reveals innovation in non-coding sequences.</title>
        <authorList>
            <person name="Mikkelsen T.S."/>
            <person name="Wakefield M.J."/>
            <person name="Aken B."/>
            <person name="Amemiya C.T."/>
            <person name="Chang J.L."/>
            <person name="Duke S."/>
            <person name="Garber M."/>
            <person name="Gentles A.J."/>
            <person name="Goodstadt L."/>
            <person name="Heger A."/>
            <person name="Jurka J."/>
            <person name="Kamal M."/>
            <person name="Mauceli E."/>
            <person name="Searle S.M."/>
            <person name="Sharpe T."/>
            <person name="Baker M.L."/>
            <person name="Batzer M.A."/>
            <person name="Benos P.V."/>
            <person name="Belov K."/>
            <person name="Clamp M."/>
            <person name="Cook A."/>
            <person name="Cuff J."/>
            <person name="Das R."/>
            <person name="Davidow L."/>
            <person name="Deakin J.E."/>
            <person name="Fazzari M.J."/>
            <person name="Glass J.L."/>
            <person name="Grabherr M."/>
            <person name="Greally J.M."/>
            <person name="Gu W."/>
            <person name="Hore T.A."/>
            <person name="Huttley G.A."/>
            <person name="Kleber M."/>
            <person name="Jirtle R.L."/>
            <person name="Koina E."/>
            <person name="Lee J.T."/>
            <person name="Mahony S."/>
            <person name="Marra M.A."/>
            <person name="Miller R.D."/>
            <person name="Nicholls R.D."/>
            <person name="Oda M."/>
            <person name="Papenfuss A.T."/>
            <person name="Parra Z.E."/>
            <person name="Pollock D.D."/>
            <person name="Ray D.A."/>
            <person name="Schein J.E."/>
            <person name="Speed T.P."/>
            <person name="Thompson K."/>
            <person name="VandeBerg J.L."/>
            <person name="Wade C.M."/>
            <person name="Walker J.A."/>
            <person name="Waters P.D."/>
            <person name="Webber C."/>
            <person name="Weidman J.R."/>
            <person name="Xie X."/>
            <person name="Zody M.C."/>
            <person name="Baldwin J."/>
            <person name="Abdouelleil A."/>
            <person name="Abdulkadir J."/>
            <person name="Abebe A."/>
            <person name="Abera B."/>
            <person name="Abreu J."/>
            <person name="Acer S.C."/>
            <person name="Aftuck L."/>
            <person name="Alexander A."/>
            <person name="An P."/>
            <person name="Anderson E."/>
            <person name="Anderson S."/>
            <person name="Arachi H."/>
            <person name="Azer M."/>
            <person name="Bachantsang P."/>
            <person name="Barry A."/>
            <person name="Bayul T."/>
            <person name="Berlin A."/>
            <person name="Bessette D."/>
            <person name="Bloom T."/>
            <person name="Bloom T."/>
            <person name="Boguslavskiy L."/>
            <person name="Bonnet C."/>
            <person name="Boukhgalter B."/>
            <person name="Bourzgui I."/>
            <person name="Brown A."/>
            <person name="Cahill P."/>
            <person name="Channer S."/>
            <person name="Cheshatsang Y."/>
            <person name="Chuda L."/>
            <person name="Citroen M."/>
            <person name="Collymore A."/>
            <person name="Cooke P."/>
            <person name="Costello M."/>
            <person name="D'Aco K."/>
            <person name="Daza R."/>
            <person name="De Haan G."/>
            <person name="DeGray S."/>
            <person name="DeMaso C."/>
            <person name="Dhargay N."/>
            <person name="Dooley K."/>
            <person name="Dooley E."/>
            <person name="Doricent M."/>
            <person name="Dorje P."/>
            <person name="Dorjee K."/>
            <person name="Dupes A."/>
            <person name="Elong R."/>
            <person name="Falk J."/>
            <person name="Farina A."/>
            <person name="Faro S."/>
            <person name="Ferguson D."/>
            <person name="Fisher S."/>
            <person name="Foley C.D."/>
            <person name="Franke A."/>
            <person name="Friedrich D."/>
            <person name="Gadbois L."/>
            <person name="Gearin G."/>
            <person name="Gearin C.R."/>
            <person name="Giannoukos G."/>
            <person name="Goode T."/>
            <person name="Graham J."/>
            <person name="Grandbois E."/>
            <person name="Grewal S."/>
            <person name="Gyaltsen K."/>
            <person name="Hafez N."/>
            <person name="Hagos B."/>
            <person name="Hall J."/>
            <person name="Henson C."/>
            <person name="Hollinger A."/>
            <person name="Honan T."/>
            <person name="Huard M.D."/>
            <person name="Hughes L."/>
            <person name="Hurhula B."/>
            <person name="Husby M.E."/>
            <person name="Kamat A."/>
            <person name="Kanga B."/>
            <person name="Kashin S."/>
            <person name="Khazanovich D."/>
            <person name="Kisner P."/>
            <person name="Lance K."/>
            <person name="Lara M."/>
            <person name="Lee W."/>
            <person name="Lennon N."/>
            <person name="Letendre F."/>
            <person name="LeVine R."/>
            <person name="Lipovsky A."/>
            <person name="Liu X."/>
            <person name="Liu J."/>
            <person name="Liu S."/>
            <person name="Lokyitsang T."/>
            <person name="Lokyitsang Y."/>
            <person name="Lubonja R."/>
            <person name="Lui A."/>
            <person name="MacDonald P."/>
            <person name="Magnisalis V."/>
            <person name="Maru K."/>
            <person name="Matthews C."/>
            <person name="McCusker W."/>
            <person name="McDonough S."/>
            <person name="Mehta T."/>
            <person name="Meldrim J."/>
            <person name="Meneus L."/>
            <person name="Mihai O."/>
            <person name="Mihalev A."/>
            <person name="Mihova T."/>
            <person name="Mittelman R."/>
            <person name="Mlenga V."/>
            <person name="Montmayeur A."/>
            <person name="Mulrain L."/>
            <person name="Navidi A."/>
            <person name="Naylor J."/>
            <person name="Negash T."/>
            <person name="Nguyen T."/>
            <person name="Nguyen N."/>
            <person name="Nicol R."/>
            <person name="Norbu C."/>
            <person name="Norbu N."/>
            <person name="Novod N."/>
            <person name="O'Neill B."/>
            <person name="Osman S."/>
            <person name="Markiewicz E."/>
            <person name="Oyono O.L."/>
            <person name="Patti C."/>
            <person name="Phunkhang P."/>
            <person name="Pierre F."/>
            <person name="Priest M."/>
            <person name="Raghuraman S."/>
            <person name="Rege F."/>
            <person name="Reyes R."/>
            <person name="Rise C."/>
            <person name="Rogov P."/>
            <person name="Ross K."/>
            <person name="Ryan E."/>
            <person name="Settipalli S."/>
            <person name="Shea T."/>
            <person name="Sherpa N."/>
            <person name="Shi L."/>
            <person name="Shih D."/>
            <person name="Sparrow T."/>
            <person name="Spaulding J."/>
            <person name="Stalker J."/>
            <person name="Stange-Thomann N."/>
            <person name="Stavropoulos S."/>
            <person name="Stone C."/>
            <person name="Strader C."/>
            <person name="Tesfaye S."/>
            <person name="Thomson T."/>
            <person name="Thoulutsang Y."/>
            <person name="Thoulutsang D."/>
            <person name="Topham K."/>
            <person name="Topping I."/>
            <person name="Tsamla T."/>
            <person name="Vassiliev H."/>
            <person name="Vo A."/>
            <person name="Wangchuk T."/>
            <person name="Wangdi T."/>
            <person name="Weiand M."/>
            <person name="Wilkinson J."/>
            <person name="Wilson A."/>
            <person name="Yadav S."/>
            <person name="Young G."/>
            <person name="Yu Q."/>
            <person name="Zembek L."/>
            <person name="Zhong D."/>
            <person name="Zimmer A."/>
            <person name="Zwirko Z."/>
            <person name="Jaffe D.B."/>
            <person name="Alvarez P."/>
            <person name="Brockman W."/>
            <person name="Butler J."/>
            <person name="Chin C."/>
            <person name="Gnerre S."/>
            <person name="MacCallum I."/>
            <person name="Graves J.A."/>
            <person name="Ponting C.P."/>
            <person name="Breen M."/>
            <person name="Samollow P.B."/>
            <person name="Lander E.S."/>
            <person name="Lindblad-Toh K."/>
        </authorList>
    </citation>
    <scope>NUCLEOTIDE SEQUENCE [LARGE SCALE GENOMIC DNA]</scope>
</reference>
<dbReference type="Ensembl" id="ENSMODT00000028859.2">
    <property type="protein sequence ID" value="ENSMODP00000027317.2"/>
    <property type="gene ID" value="ENSMODG00000022796.2"/>
</dbReference>
<keyword evidence="3 6" id="KW-0479">Metal-binding</keyword>
<dbReference type="GO" id="GO:0016567">
    <property type="term" value="P:protein ubiquitination"/>
    <property type="evidence" value="ECO:0000318"/>
    <property type="project" value="GO_Central"/>
</dbReference>
<keyword evidence="5 6" id="KW-0862">Zinc</keyword>
<dbReference type="eggNOG" id="KOG1039">
    <property type="taxonomic scope" value="Eukaryota"/>
</dbReference>
<protein>
    <recommendedName>
        <fullName evidence="2">RING-type E3 ubiquitin transferase</fullName>
        <ecNumber evidence="2">2.3.2.27</ecNumber>
    </recommendedName>
</protein>
<dbReference type="STRING" id="13616.ENSMODP00000027317"/>
<reference evidence="9" key="2">
    <citation type="submission" date="2025-08" db="UniProtKB">
        <authorList>
            <consortium name="Ensembl"/>
        </authorList>
    </citation>
    <scope>IDENTIFICATION</scope>
</reference>
<dbReference type="InterPro" id="IPR045072">
    <property type="entry name" value="MKRN-like"/>
</dbReference>
<dbReference type="Pfam" id="PF18345">
    <property type="entry name" value="zf_CCCH_4"/>
    <property type="match status" value="1"/>
</dbReference>
<reference evidence="9" key="3">
    <citation type="submission" date="2025-09" db="UniProtKB">
        <authorList>
            <consortium name="Ensembl"/>
        </authorList>
    </citation>
    <scope>IDENTIFICATION</scope>
</reference>
<dbReference type="PROSITE" id="PS50103">
    <property type="entry name" value="ZF_C3H1"/>
    <property type="match status" value="1"/>
</dbReference>
<dbReference type="GO" id="GO:0061630">
    <property type="term" value="F:ubiquitin protein ligase activity"/>
    <property type="evidence" value="ECO:0000318"/>
    <property type="project" value="GO_Central"/>
</dbReference>
<feature type="domain" description="C3H1-type" evidence="8">
    <location>
        <begin position="109"/>
        <end position="136"/>
    </location>
</feature>
<proteinExistence type="predicted"/>
<sequence>MVTNCYKWARVEKTAQKPISLQCQLRPDNNPFKSTQKCASVPPSFPGFYYQLLKLKSKFYLKTPFIPDMLVAGVNATLASQTSILRVTTQSPCHEREGEGDPSGREGSRTKEMTCRYFLNGFCREGDNCQYSHGLSKDPETVVCSNFQCTQEDCRRNEDQEPQVDPKFPPPPPSQSFPPLTDPLVDCNIGAAKPLKGNFEAIGASTDDWVYAIEFVPGQPYYGRFVHPCTEGSPKGRRVEENFRGSLTEEEPGEPAVQESPQKESPVYPNEDSRHLCRPRVRNTGDTVRSLRRIRPCLEAHEKDKKLAFAVQQCYLAVLFNCCKELSFGGLFVNTHPAGNVLFPLSKK</sequence>
<organism evidence="9 10">
    <name type="scientific">Monodelphis domestica</name>
    <name type="common">Gray short-tailed opossum</name>
    <dbReference type="NCBI Taxonomy" id="13616"/>
    <lineage>
        <taxon>Eukaryota</taxon>
        <taxon>Metazoa</taxon>
        <taxon>Chordata</taxon>
        <taxon>Craniata</taxon>
        <taxon>Vertebrata</taxon>
        <taxon>Euteleostomi</taxon>
        <taxon>Mammalia</taxon>
        <taxon>Metatheria</taxon>
        <taxon>Didelphimorphia</taxon>
        <taxon>Didelphidae</taxon>
        <taxon>Monodelphis</taxon>
    </lineage>
</organism>
<dbReference type="PANTHER" id="PTHR11224:SF37">
    <property type="entry name" value="E3 UBIQUITIN-PROTEIN LIGASE MAKORIN-1"/>
    <property type="match status" value="1"/>
</dbReference>
<evidence type="ECO:0000313" key="10">
    <source>
        <dbReference type="Proteomes" id="UP000002280"/>
    </source>
</evidence>